<dbReference type="InParanoid" id="A0A316YQE1"/>
<feature type="compositionally biased region" description="Polar residues" evidence="2">
    <location>
        <begin position="1039"/>
        <end position="1072"/>
    </location>
</feature>
<dbReference type="Proteomes" id="UP000245768">
    <property type="component" value="Unassembled WGS sequence"/>
</dbReference>
<evidence type="ECO:0000313" key="4">
    <source>
        <dbReference type="Proteomes" id="UP000245768"/>
    </source>
</evidence>
<organism evidence="3 4">
    <name type="scientific">Acaromyces ingoldii</name>
    <dbReference type="NCBI Taxonomy" id="215250"/>
    <lineage>
        <taxon>Eukaryota</taxon>
        <taxon>Fungi</taxon>
        <taxon>Dikarya</taxon>
        <taxon>Basidiomycota</taxon>
        <taxon>Ustilaginomycotina</taxon>
        <taxon>Exobasidiomycetes</taxon>
        <taxon>Exobasidiales</taxon>
        <taxon>Cryptobasidiaceae</taxon>
        <taxon>Acaromyces</taxon>
    </lineage>
</organism>
<feature type="compositionally biased region" description="Polar residues" evidence="2">
    <location>
        <begin position="436"/>
        <end position="448"/>
    </location>
</feature>
<evidence type="ECO:0000256" key="2">
    <source>
        <dbReference type="SAM" id="MobiDB-lite"/>
    </source>
</evidence>
<feature type="compositionally biased region" description="Acidic residues" evidence="2">
    <location>
        <begin position="202"/>
        <end position="214"/>
    </location>
</feature>
<feature type="compositionally biased region" description="Basic and acidic residues" evidence="2">
    <location>
        <begin position="741"/>
        <end position="750"/>
    </location>
</feature>
<feature type="compositionally biased region" description="Polar residues" evidence="2">
    <location>
        <begin position="918"/>
        <end position="930"/>
    </location>
</feature>
<feature type="compositionally biased region" description="Polar residues" evidence="2">
    <location>
        <begin position="159"/>
        <end position="170"/>
    </location>
</feature>
<feature type="compositionally biased region" description="Low complexity" evidence="2">
    <location>
        <begin position="871"/>
        <end position="880"/>
    </location>
</feature>
<feature type="compositionally biased region" description="Pro residues" evidence="2">
    <location>
        <begin position="335"/>
        <end position="347"/>
    </location>
</feature>
<feature type="region of interest" description="Disordered" evidence="2">
    <location>
        <begin position="628"/>
        <end position="1078"/>
    </location>
</feature>
<feature type="compositionally biased region" description="Polar residues" evidence="2">
    <location>
        <begin position="553"/>
        <end position="566"/>
    </location>
</feature>
<feature type="compositionally biased region" description="Basic and acidic residues" evidence="2">
    <location>
        <begin position="978"/>
        <end position="987"/>
    </location>
</feature>
<evidence type="ECO:0000256" key="1">
    <source>
        <dbReference type="SAM" id="Coils"/>
    </source>
</evidence>
<feature type="compositionally biased region" description="Polar residues" evidence="2">
    <location>
        <begin position="719"/>
        <end position="733"/>
    </location>
</feature>
<feature type="compositionally biased region" description="Polar residues" evidence="2">
    <location>
        <begin position="752"/>
        <end position="765"/>
    </location>
</feature>
<feature type="compositionally biased region" description="Low complexity" evidence="2">
    <location>
        <begin position="1294"/>
        <end position="1306"/>
    </location>
</feature>
<feature type="region of interest" description="Disordered" evidence="2">
    <location>
        <begin position="1"/>
        <end position="570"/>
    </location>
</feature>
<feature type="compositionally biased region" description="Basic and acidic residues" evidence="2">
    <location>
        <begin position="709"/>
        <end position="718"/>
    </location>
</feature>
<sequence>MSVAAAPPSRPPPPLPSSSSGSGSGAMAKARALPPMHNAPPRSPKRNNREALPTSSPTPTMRDSEGMSTSKSRELARAVAYQGHNQTLSQYRPNSTWSEGGASVVWSGDVAPPLPSPGLSTRSQGDTDVDEATSFADAQDRLSDDDGDVAAQQTRRKGTSGTQPRSNGSYSKAAKAKKKAASPSLFKNESRSTVLKGHHDDDELEEGYEGQQQDDEQRGGGGHGHGRNTSVGSSIWAGRGANKADRFDGADAPPMPMFPTRPRHTFDPMRGSMAETSSMYSEGPANLDDDRRSDFDDSPDDPAPNNGQPAGRSMGDLAALGDDDFEMMPTSPVGPSSPTPQLPPPPVSKRADGMTAHAKSEPRRLPDGTVVPKMPPIPTRTSAKGMTSSSSSSSTASATAPLHVTKRSKKGRLNRSPVLSYEEGAEEEERLVHALDSNNHAGRLTSSLGPRLKKNSPAPWELDDNDDADDGMGGLPRNSSSGTSRDFPWSALARPSTDRERTTSHETVPNPPSSTKPGGGGGWARQSMESLRGRSFHLKDKDHDPMPAPSPLSMGQKSNGTSSQIPDETDPVVAAAMAAAEQASNASRRSRSKSISSNAAGVLKGLGLASSAAPPTKKGNKFAKAFRIGGSNADQMSKKGPLSLSAGISSDDYAHLANMPPSPQPQPQQLPAVFVGGNNYSNNSNKMQPPSSPYSMTTSSPGALSHSSLARDGRESHENVSAPSSTSANQATPKNHRAHHTGGDAAERESGSMGSHNGSISNLTNGSTMSSSLGATASSAGTSPMVSPAKKPDLSELLVTSNQKYRDQAFTPKTKMAANGRSPSLGVGQSSPMQASSQGTSPAQATTPRMPSSLSYKRTSTFTPDSTYSYQQQQQQRAQATGEWTSPSSPPPAWKTMATLEHQQLSTSTHESQEGKSRASSSNAHTQSRPTPMALPSAKGQGLSVSSHEEEARAGSATPTAAVGMAAMVSANAQSSNHESDSSEAQERSSLSGVPITAGAGDMKQHPSLGNHGGVPYKLISLEQARLNQSRERMADAQRSVSTNSLDGGQRASNTNSGHGNSLEASHPPSSLKNKKSGFLKIFNKDNKAVDEDAAMPSMLLSSSAARETEHHSEGLGLVAPALQLRPMSSMFSGFGADLLAPKPDSNDTALDSIAEGGAQGNLELLSGPSNQLSAPSPAMTSRSVGEVSRTSSQAFYEDAQETVATVNEAQKVNGARPTLSDRVQAPAAIVATPYRKGKGQGVPSPSAQSPGFESAHSHATTDGSGDPGAAARVSESAPNARYLSSHPQQRPHSTASDQSDASSSALGLVNGFPATPNTGANAAAAFANAGERAAAISSTRNKAIELEAEMARVVAELAQLRQQAVEMGLVSQQPAPGLPSSSSKTSLNAASDQPTPLPSPNLSAPAPPSPLQTPIPQCSACGCNCAEQKRIQALNEAAILKGLSVLDRGRALKPSNGANPGKFGGYLNR</sequence>
<feature type="compositionally biased region" description="Polar residues" evidence="2">
    <location>
        <begin position="901"/>
        <end position="910"/>
    </location>
</feature>
<reference evidence="3 4" key="1">
    <citation type="journal article" date="2018" name="Mol. Biol. Evol.">
        <title>Broad Genomic Sampling Reveals a Smut Pathogenic Ancestry of the Fungal Clade Ustilaginomycotina.</title>
        <authorList>
            <person name="Kijpornyongpan T."/>
            <person name="Mondo S.J."/>
            <person name="Barry K."/>
            <person name="Sandor L."/>
            <person name="Lee J."/>
            <person name="Lipzen A."/>
            <person name="Pangilinan J."/>
            <person name="LaButti K."/>
            <person name="Hainaut M."/>
            <person name="Henrissat B."/>
            <person name="Grigoriev I.V."/>
            <person name="Spatafora J.W."/>
            <person name="Aime M.C."/>
        </authorList>
    </citation>
    <scope>NUCLEOTIDE SEQUENCE [LARGE SCALE GENOMIC DNA]</scope>
    <source>
        <strain evidence="3 4">MCA 4198</strain>
    </source>
</reference>
<feature type="region of interest" description="Disordered" evidence="2">
    <location>
        <begin position="577"/>
        <end position="596"/>
    </location>
</feature>
<feature type="compositionally biased region" description="Low complexity" evidence="2">
    <location>
        <begin position="17"/>
        <end position="32"/>
    </location>
</feature>
<accession>A0A316YQE1</accession>
<feature type="compositionally biased region" description="Pro residues" evidence="2">
    <location>
        <begin position="1396"/>
        <end position="1412"/>
    </location>
</feature>
<feature type="coiled-coil region" evidence="1">
    <location>
        <begin position="1337"/>
        <end position="1364"/>
    </location>
</feature>
<protein>
    <submittedName>
        <fullName evidence="3">Uncharacterized protein</fullName>
    </submittedName>
</protein>
<feature type="region of interest" description="Disordered" evidence="2">
    <location>
        <begin position="1372"/>
        <end position="1412"/>
    </location>
</feature>
<dbReference type="OrthoDB" id="3367078at2759"/>
<keyword evidence="1" id="KW-0175">Coiled coil</keyword>
<evidence type="ECO:0000313" key="3">
    <source>
        <dbReference type="EMBL" id="PWN91760.1"/>
    </source>
</evidence>
<feature type="compositionally biased region" description="Low complexity" evidence="2">
    <location>
        <begin position="1381"/>
        <end position="1392"/>
    </location>
</feature>
<keyword evidence="4" id="KW-1185">Reference proteome</keyword>
<feature type="compositionally biased region" description="Polar residues" evidence="2">
    <location>
        <begin position="83"/>
        <end position="98"/>
    </location>
</feature>
<feature type="region of interest" description="Disordered" evidence="2">
    <location>
        <begin position="1161"/>
        <end position="1193"/>
    </location>
</feature>
<feature type="compositionally biased region" description="Basic residues" evidence="2">
    <location>
        <begin position="404"/>
        <end position="413"/>
    </location>
</feature>
<feature type="compositionally biased region" description="Low complexity" evidence="2">
    <location>
        <begin position="387"/>
        <end position="400"/>
    </location>
</feature>
<feature type="compositionally biased region" description="Acidic residues" evidence="2">
    <location>
        <begin position="461"/>
        <end position="470"/>
    </location>
</feature>
<feature type="compositionally biased region" description="Polar residues" evidence="2">
    <location>
        <begin position="678"/>
        <end position="688"/>
    </location>
</feature>
<proteinExistence type="predicted"/>
<feature type="compositionally biased region" description="Polar residues" evidence="2">
    <location>
        <begin position="1168"/>
        <end position="1193"/>
    </location>
</feature>
<dbReference type="RefSeq" id="XP_025378958.1">
    <property type="nucleotide sequence ID" value="XM_025523938.1"/>
</dbReference>
<gene>
    <name evidence="3" type="ORF">FA10DRAFT_284685</name>
</gene>
<dbReference type="EMBL" id="KZ819635">
    <property type="protein sequence ID" value="PWN91760.1"/>
    <property type="molecule type" value="Genomic_DNA"/>
</dbReference>
<feature type="compositionally biased region" description="Polar residues" evidence="2">
    <location>
        <begin position="1244"/>
        <end position="1264"/>
    </location>
</feature>
<feature type="region of interest" description="Disordered" evidence="2">
    <location>
        <begin position="1233"/>
        <end position="1310"/>
    </location>
</feature>
<name>A0A316YQE1_9BASI</name>
<dbReference type="GeneID" id="37045854"/>
<feature type="compositionally biased region" description="Polar residues" evidence="2">
    <location>
        <begin position="53"/>
        <end position="70"/>
    </location>
</feature>
<feature type="compositionally biased region" description="Polar residues" evidence="2">
    <location>
        <begin position="827"/>
        <end position="870"/>
    </location>
</feature>
<feature type="compositionally biased region" description="Low complexity" evidence="2">
    <location>
        <begin position="766"/>
        <end position="783"/>
    </location>
</feature>